<sequence>MNNNFDISQISKGIQLGIKEGTVSVPNLLLKYYKKLNLSEVEVMMIIHILSFKEKDHKDFPTLEEIQFRMSVSPDQVIYFMQKMMKDGILNIDDQIDPVSGMQSERYNLEALNEKLIDCYVDDILMSDSDELDHNKIESQDESNLFSVFEKEFARPLSPMELETISGWIDQDQYKEELILAALKEAVFAGKVHFRYIDRILLDWSRNRVFTAQQAKDYSQRFRGAR</sequence>
<dbReference type="RefSeq" id="WP_160647331.1">
    <property type="nucleotide sequence ID" value="NZ_SIJB01000032.1"/>
</dbReference>
<dbReference type="InterPro" id="IPR053843">
    <property type="entry name" value="DnaD_N"/>
</dbReference>
<evidence type="ECO:0000313" key="4">
    <source>
        <dbReference type="EMBL" id="NBI30526.1"/>
    </source>
</evidence>
<dbReference type="SUPFAM" id="SSF158499">
    <property type="entry name" value="DnaD domain-like"/>
    <property type="match status" value="1"/>
</dbReference>
<dbReference type="OrthoDB" id="9770238at2"/>
<comment type="similarity">
    <text evidence="1">Belongs to the DnaB/DnaD family.</text>
</comment>
<dbReference type="InterPro" id="IPR036388">
    <property type="entry name" value="WH-like_DNA-bd_sf"/>
</dbReference>
<feature type="domain" description="DnaD N-terminal" evidence="3">
    <location>
        <begin position="25"/>
        <end position="120"/>
    </location>
</feature>
<dbReference type="Gene3D" id="1.10.10.630">
    <property type="entry name" value="DnaD domain-like"/>
    <property type="match status" value="1"/>
</dbReference>
<dbReference type="Gene3D" id="1.10.10.10">
    <property type="entry name" value="Winged helix-like DNA-binding domain superfamily/Winged helix DNA-binding domain"/>
    <property type="match status" value="1"/>
</dbReference>
<feature type="domain" description="DnaB/C C-terminal" evidence="2">
    <location>
        <begin position="146"/>
        <end position="218"/>
    </location>
</feature>
<evidence type="ECO:0000313" key="5">
    <source>
        <dbReference type="Proteomes" id="UP000448943"/>
    </source>
</evidence>
<keyword evidence="5" id="KW-1185">Reference proteome</keyword>
<evidence type="ECO:0000256" key="1">
    <source>
        <dbReference type="ARBA" id="ARBA00093462"/>
    </source>
</evidence>
<evidence type="ECO:0000259" key="2">
    <source>
        <dbReference type="Pfam" id="PF07261"/>
    </source>
</evidence>
<protein>
    <submittedName>
        <fullName evidence="4">DnaD domain protein</fullName>
    </submittedName>
</protein>
<dbReference type="Proteomes" id="UP000448943">
    <property type="component" value="Unassembled WGS sequence"/>
</dbReference>
<comment type="caution">
    <text evidence="4">The sequence shown here is derived from an EMBL/GenBank/DDBJ whole genome shotgun (WGS) entry which is preliminary data.</text>
</comment>
<dbReference type="Pfam" id="PF21984">
    <property type="entry name" value="DnaD_N"/>
    <property type="match status" value="1"/>
</dbReference>
<dbReference type="PANTHER" id="PTHR37293:SF6">
    <property type="entry name" value="DNA REPLICATION PROTEIN DNAD"/>
    <property type="match status" value="1"/>
</dbReference>
<name>A0A6N9Q6P0_9BACL</name>
<dbReference type="InterPro" id="IPR006343">
    <property type="entry name" value="DnaB/C_C"/>
</dbReference>
<dbReference type="NCBIfam" id="TIGR01446">
    <property type="entry name" value="DnaD_dom"/>
    <property type="match status" value="1"/>
</dbReference>
<accession>A0A6N9Q6P0</accession>
<proteinExistence type="inferred from homology"/>
<organism evidence="4 5">
    <name type="scientific">Chengkuizengella marina</name>
    <dbReference type="NCBI Taxonomy" id="2507566"/>
    <lineage>
        <taxon>Bacteria</taxon>
        <taxon>Bacillati</taxon>
        <taxon>Bacillota</taxon>
        <taxon>Bacilli</taxon>
        <taxon>Bacillales</taxon>
        <taxon>Paenibacillaceae</taxon>
        <taxon>Chengkuizengella</taxon>
    </lineage>
</organism>
<dbReference type="PANTHER" id="PTHR37293">
    <property type="entry name" value="PHAGE REPLICATION PROTEIN-RELATED"/>
    <property type="match status" value="1"/>
</dbReference>
<gene>
    <name evidence="4" type="ORF">ERL59_16375</name>
</gene>
<dbReference type="AlphaFoldDB" id="A0A6N9Q6P0"/>
<evidence type="ECO:0000259" key="3">
    <source>
        <dbReference type="Pfam" id="PF21984"/>
    </source>
</evidence>
<dbReference type="Pfam" id="PF07261">
    <property type="entry name" value="DnaB_2"/>
    <property type="match status" value="1"/>
</dbReference>
<dbReference type="InterPro" id="IPR034829">
    <property type="entry name" value="DnaD-like_sf"/>
</dbReference>
<dbReference type="InterPro" id="IPR053162">
    <property type="entry name" value="DnaD"/>
</dbReference>
<dbReference type="EMBL" id="SIJB01000032">
    <property type="protein sequence ID" value="NBI30526.1"/>
    <property type="molecule type" value="Genomic_DNA"/>
</dbReference>
<reference evidence="4 5" key="1">
    <citation type="submission" date="2019-01" db="EMBL/GenBank/DDBJ databases">
        <title>Chengkuizengella sp. nov., isolated from deep-sea sediment of East Pacific Ocean.</title>
        <authorList>
            <person name="Yang J."/>
            <person name="Lai Q."/>
            <person name="Shao Z."/>
        </authorList>
    </citation>
    <scope>NUCLEOTIDE SEQUENCE [LARGE SCALE GENOMIC DNA]</scope>
    <source>
        <strain evidence="4 5">YPA3-1-1</strain>
    </source>
</reference>